<dbReference type="GeneID" id="70185982"/>
<name>A0A9P9BV43_9PEZI</name>
<feature type="compositionally biased region" description="Low complexity" evidence="4">
    <location>
        <begin position="675"/>
        <end position="684"/>
    </location>
</feature>
<feature type="compositionally biased region" description="Basic and acidic residues" evidence="4">
    <location>
        <begin position="632"/>
        <end position="665"/>
    </location>
</feature>
<evidence type="ECO:0000313" key="7">
    <source>
        <dbReference type="Proteomes" id="UP000756346"/>
    </source>
</evidence>
<gene>
    <name evidence="6" type="ORF">B0I36DRAFT_346257</name>
</gene>
<keyword evidence="7" id="KW-1185">Reference proteome</keyword>
<dbReference type="InterPro" id="IPR022684">
    <property type="entry name" value="Calpain_cysteine_protease"/>
</dbReference>
<comment type="similarity">
    <text evidence="1">Belongs to the peptidase C2 family.</text>
</comment>
<feature type="compositionally biased region" description="Low complexity" evidence="4">
    <location>
        <begin position="744"/>
        <end position="755"/>
    </location>
</feature>
<dbReference type="InterPro" id="IPR038765">
    <property type="entry name" value="Papain-like_cys_pep_sf"/>
</dbReference>
<dbReference type="OrthoDB" id="424753at2759"/>
<feature type="region of interest" description="Disordered" evidence="4">
    <location>
        <begin position="611"/>
        <end position="873"/>
    </location>
</feature>
<dbReference type="PANTHER" id="PTHR10183">
    <property type="entry name" value="CALPAIN"/>
    <property type="match status" value="1"/>
</dbReference>
<keyword evidence="3" id="KW-0788">Thiol protease</keyword>
<dbReference type="RefSeq" id="XP_046017382.1">
    <property type="nucleotide sequence ID" value="XM_046156436.1"/>
</dbReference>
<proteinExistence type="inferred from homology"/>
<keyword evidence="3" id="KW-0378">Hydrolase</keyword>
<evidence type="ECO:0000259" key="5">
    <source>
        <dbReference type="PROSITE" id="PS50203"/>
    </source>
</evidence>
<feature type="active site" evidence="2 3">
    <location>
        <position position="372"/>
    </location>
</feature>
<dbReference type="PRINTS" id="PR00704">
    <property type="entry name" value="CALPAIN"/>
</dbReference>
<feature type="compositionally biased region" description="Low complexity" evidence="4">
    <location>
        <begin position="706"/>
        <end position="716"/>
    </location>
</feature>
<feature type="compositionally biased region" description="Low complexity" evidence="4">
    <location>
        <begin position="25"/>
        <end position="34"/>
    </location>
</feature>
<feature type="region of interest" description="Disordered" evidence="4">
    <location>
        <begin position="1"/>
        <end position="47"/>
    </location>
</feature>
<feature type="compositionally biased region" description="Basic and acidic residues" evidence="4">
    <location>
        <begin position="997"/>
        <end position="1006"/>
    </location>
</feature>
<evidence type="ECO:0000313" key="6">
    <source>
        <dbReference type="EMBL" id="KAH7038261.1"/>
    </source>
</evidence>
<accession>A0A9P9BV43</accession>
<dbReference type="SMART" id="SM00230">
    <property type="entry name" value="CysPc"/>
    <property type="match status" value="1"/>
</dbReference>
<feature type="active site" evidence="2 3">
    <location>
        <position position="393"/>
    </location>
</feature>
<feature type="compositionally biased region" description="Acidic residues" evidence="4">
    <location>
        <begin position="957"/>
        <end position="978"/>
    </location>
</feature>
<dbReference type="SUPFAM" id="SSF54001">
    <property type="entry name" value="Cysteine proteinases"/>
    <property type="match status" value="1"/>
</dbReference>
<evidence type="ECO:0000256" key="3">
    <source>
        <dbReference type="PROSITE-ProRule" id="PRU00239"/>
    </source>
</evidence>
<dbReference type="GO" id="GO:0006508">
    <property type="term" value="P:proteolysis"/>
    <property type="evidence" value="ECO:0007669"/>
    <property type="project" value="UniProtKB-KW"/>
</dbReference>
<feature type="region of interest" description="Disordered" evidence="4">
    <location>
        <begin position="944"/>
        <end position="1048"/>
    </location>
</feature>
<dbReference type="Proteomes" id="UP000756346">
    <property type="component" value="Unassembled WGS sequence"/>
</dbReference>
<reference evidence="6" key="1">
    <citation type="journal article" date="2021" name="Nat. Commun.">
        <title>Genetic determinants of endophytism in the Arabidopsis root mycobiome.</title>
        <authorList>
            <person name="Mesny F."/>
            <person name="Miyauchi S."/>
            <person name="Thiergart T."/>
            <person name="Pickel B."/>
            <person name="Atanasova L."/>
            <person name="Karlsson M."/>
            <person name="Huettel B."/>
            <person name="Barry K.W."/>
            <person name="Haridas S."/>
            <person name="Chen C."/>
            <person name="Bauer D."/>
            <person name="Andreopoulos W."/>
            <person name="Pangilinan J."/>
            <person name="LaButti K."/>
            <person name="Riley R."/>
            <person name="Lipzen A."/>
            <person name="Clum A."/>
            <person name="Drula E."/>
            <person name="Henrissat B."/>
            <person name="Kohler A."/>
            <person name="Grigoriev I.V."/>
            <person name="Martin F.M."/>
            <person name="Hacquard S."/>
        </authorList>
    </citation>
    <scope>NUCLEOTIDE SEQUENCE</scope>
    <source>
        <strain evidence="6">MPI-CAGE-CH-0230</strain>
    </source>
</reference>
<dbReference type="Gene3D" id="3.90.70.10">
    <property type="entry name" value="Cysteine proteinases"/>
    <property type="match status" value="1"/>
</dbReference>
<sequence length="1048" mass="117520">MTPKPDLEAYGYRSTSESEEDSRKNGNNNGNSNQKKAKKRRPAPQQSINKIWRRFSAKQSSKALSILPFDPVPLPSITERPNELLSEGYERARDECSRRVKKIVQECRRINTRYRDPGYDLDWDLKMVKGNTLNHLGSNKFDIHGPRSSTSTAVPKAVKRVHEIFEKPTFMKDTLGSDIKQGSLGDCWIIAAFSALANVEGGIKRCCVEYDTRIGIYGFVFWRDGEWVYSIVDDKLFLTSPNWDSPSMQRDLLNQLDREQPEKEYRKTYQTGSKALFFGQARDQNETWPALMEKAFAKAHGDYGSLAGGWIGEGVEDLSGGVTTELLVSDILDLDGFWEDEISKVNQEFIFGLSTGLLDGGYGDRNGIREGHAYVMMDAKTLKNGQRLVKLRNPWGKTRKGIWNGAWSDGSKEWNSDVASELGHEFGNDSVFWITYEDMLEKFQHVDRTRLFKDKDWRMCQRWIGVEVPWKPQWNEKFHITLTKESPLVIVLQQLDGRYFKGLHGQYSYRLHFRIHEQGRPDAEDYIVRSHGNYLMERSVTVELPSMEPGRYSVFIKIVADRDTDLTSVENVVKRECKKRIENDKLAQVGYAYDLAHSKGVAHLEQIEKLRKASDSKKASTSRQKERRKLWERREINREVNRKQKAKNKEKSDKRRAAHIAKWEKEQDELEAARKAQAAEQEAAAQKKKKEEEEEAALQKEKEAAEVVASKAAEATAAEKAEEVPSTESASDQDKNAENQAGDSTSSASSESSASPQDTPTSENSEPATDESKPTEEKVAVPPVSGGPPPEPEPESKEQEETPAPAKEEPAPRPAPPAYNSDNDSSDSPVEDWELMYSSDDMSRKPRMAAPPPPANNDKQVVESDGESSMPDPWNAVCIVGFRVYSKDEDLQVRVVIEGGELAENGMGEKGSADIDNAQMNAAGGREKPPVEDAVADEVEIIDGTAVSKPKIVVDDATVEEDKESDEGSEADVEDEDGVVVKQPRRKRRSSSKKGKKSADVNKDKEDGEDSSSSTDSMAIATPGSIVTDRSDYELASSSKDKDDKNTN</sequence>
<dbReference type="InterPro" id="IPR000169">
    <property type="entry name" value="Pept_cys_AS"/>
</dbReference>
<dbReference type="EMBL" id="JAGTJQ010000002">
    <property type="protein sequence ID" value="KAH7038261.1"/>
    <property type="molecule type" value="Genomic_DNA"/>
</dbReference>
<dbReference type="PROSITE" id="PS00139">
    <property type="entry name" value="THIOL_PROTEASE_CYS"/>
    <property type="match status" value="1"/>
</dbReference>
<comment type="caution">
    <text evidence="6">The sequence shown here is derived from an EMBL/GenBank/DDBJ whole genome shotgun (WGS) entry which is preliminary data.</text>
</comment>
<dbReference type="GO" id="GO:0004198">
    <property type="term" value="F:calcium-dependent cysteine-type endopeptidase activity"/>
    <property type="evidence" value="ECO:0007669"/>
    <property type="project" value="InterPro"/>
</dbReference>
<evidence type="ECO:0000256" key="1">
    <source>
        <dbReference type="ARBA" id="ARBA00007623"/>
    </source>
</evidence>
<feature type="compositionally biased region" description="Basic and acidic residues" evidence="4">
    <location>
        <begin position="794"/>
        <end position="811"/>
    </location>
</feature>
<organism evidence="6 7">
    <name type="scientific">Microdochium trichocladiopsis</name>
    <dbReference type="NCBI Taxonomy" id="1682393"/>
    <lineage>
        <taxon>Eukaryota</taxon>
        <taxon>Fungi</taxon>
        <taxon>Dikarya</taxon>
        <taxon>Ascomycota</taxon>
        <taxon>Pezizomycotina</taxon>
        <taxon>Sordariomycetes</taxon>
        <taxon>Xylariomycetidae</taxon>
        <taxon>Xylariales</taxon>
        <taxon>Microdochiaceae</taxon>
        <taxon>Microdochium</taxon>
    </lineage>
</organism>
<dbReference type="Pfam" id="PF00648">
    <property type="entry name" value="Peptidase_C2"/>
    <property type="match status" value="1"/>
</dbReference>
<evidence type="ECO:0000256" key="2">
    <source>
        <dbReference type="PIRSR" id="PIRSR622684-1"/>
    </source>
</evidence>
<feature type="compositionally biased region" description="Basic residues" evidence="4">
    <location>
        <begin position="983"/>
        <end position="996"/>
    </location>
</feature>
<feature type="active site" evidence="2 3">
    <location>
        <position position="187"/>
    </location>
</feature>
<feature type="compositionally biased region" description="Polar residues" evidence="4">
    <location>
        <begin position="756"/>
        <end position="767"/>
    </location>
</feature>
<dbReference type="PANTHER" id="PTHR10183:SF397">
    <property type="entry name" value="CALPAIN CATALYTIC DOMAIN-CONTAINING PROTEIN"/>
    <property type="match status" value="1"/>
</dbReference>
<protein>
    <recommendedName>
        <fullName evidence="5">Calpain catalytic domain-containing protein</fullName>
    </recommendedName>
</protein>
<evidence type="ECO:0000256" key="4">
    <source>
        <dbReference type="SAM" id="MobiDB-lite"/>
    </source>
</evidence>
<feature type="compositionally biased region" description="Basic and acidic residues" evidence="4">
    <location>
        <begin position="770"/>
        <end position="779"/>
    </location>
</feature>
<dbReference type="PROSITE" id="PS50203">
    <property type="entry name" value="CALPAIN_CAT"/>
    <property type="match status" value="1"/>
</dbReference>
<keyword evidence="3" id="KW-0645">Protease</keyword>
<feature type="domain" description="Calpain catalytic" evidence="5">
    <location>
        <begin position="159"/>
        <end position="452"/>
    </location>
</feature>
<feature type="compositionally biased region" description="Basic and acidic residues" evidence="4">
    <location>
        <begin position="1029"/>
        <end position="1048"/>
    </location>
</feature>
<dbReference type="InterPro" id="IPR001300">
    <property type="entry name" value="Peptidase_C2_calpain_cat"/>
</dbReference>
<dbReference type="AlphaFoldDB" id="A0A9P9BV43"/>